<comment type="caution">
    <text evidence="1">The sequence shown here is derived from an EMBL/GenBank/DDBJ whole genome shotgun (WGS) entry which is preliminary data.</text>
</comment>
<reference evidence="1 2" key="1">
    <citation type="submission" date="2024-01" db="EMBL/GenBank/DDBJ databases">
        <title>A draft genome for the cacao thread blight pathogen Marasmiellus scandens.</title>
        <authorList>
            <person name="Baruah I.K."/>
            <person name="Leung J."/>
            <person name="Bukari Y."/>
            <person name="Amoako-Attah I."/>
            <person name="Meinhardt L.W."/>
            <person name="Bailey B.A."/>
            <person name="Cohen S.P."/>
        </authorList>
    </citation>
    <scope>NUCLEOTIDE SEQUENCE [LARGE SCALE GENOMIC DNA]</scope>
    <source>
        <strain evidence="1 2">GH-19</strain>
    </source>
</reference>
<evidence type="ECO:0008006" key="3">
    <source>
        <dbReference type="Google" id="ProtNLM"/>
    </source>
</evidence>
<accession>A0ABR1J367</accession>
<proteinExistence type="predicted"/>
<evidence type="ECO:0000313" key="1">
    <source>
        <dbReference type="EMBL" id="KAK7444782.1"/>
    </source>
</evidence>
<dbReference type="Proteomes" id="UP001498398">
    <property type="component" value="Unassembled WGS sequence"/>
</dbReference>
<organism evidence="1 2">
    <name type="scientific">Marasmiellus scandens</name>
    <dbReference type="NCBI Taxonomy" id="2682957"/>
    <lineage>
        <taxon>Eukaryota</taxon>
        <taxon>Fungi</taxon>
        <taxon>Dikarya</taxon>
        <taxon>Basidiomycota</taxon>
        <taxon>Agaricomycotina</taxon>
        <taxon>Agaricomycetes</taxon>
        <taxon>Agaricomycetidae</taxon>
        <taxon>Agaricales</taxon>
        <taxon>Marasmiineae</taxon>
        <taxon>Omphalotaceae</taxon>
        <taxon>Marasmiellus</taxon>
    </lineage>
</organism>
<protein>
    <recommendedName>
        <fullName evidence="3">PAZ domain-containing protein</fullName>
    </recommendedName>
</protein>
<gene>
    <name evidence="1" type="ORF">VKT23_015099</name>
</gene>
<keyword evidence="2" id="KW-1185">Reference proteome</keyword>
<name>A0ABR1J367_9AGAR</name>
<sequence>MVEQWAKIRRFGGGDDMKASTMDSVNIEDRRDATWIRYDMLVDINSNSRTADEELEREEFYGQLQNIFVVHFPCSPRIGVNSETTFFLAGIQKCADIEFRNGMRMPYYKKMGGYEVVDVGCVQCLIGRIQATPTHTAIIDRHGALQRSFYVNDDANAVVNDNLIDGE</sequence>
<dbReference type="EMBL" id="JBANRG010000049">
    <property type="protein sequence ID" value="KAK7444782.1"/>
    <property type="molecule type" value="Genomic_DNA"/>
</dbReference>
<evidence type="ECO:0000313" key="2">
    <source>
        <dbReference type="Proteomes" id="UP001498398"/>
    </source>
</evidence>